<dbReference type="PANTHER" id="PTHR22550">
    <property type="entry name" value="SPORE GERMINATION PROTEIN"/>
    <property type="match status" value="1"/>
</dbReference>
<evidence type="ECO:0000313" key="5">
    <source>
        <dbReference type="EMBL" id="TKB49825.1"/>
    </source>
</evidence>
<dbReference type="InterPro" id="IPR019734">
    <property type="entry name" value="TPR_rpt"/>
</dbReference>
<keyword evidence="3" id="KW-0472">Membrane</keyword>
<dbReference type="InterPro" id="IPR050768">
    <property type="entry name" value="UPF0353/GerABKA_families"/>
</dbReference>
<dbReference type="SMART" id="SM00327">
    <property type="entry name" value="VWA"/>
    <property type="match status" value="1"/>
</dbReference>
<accession>A0A4U1BH75</accession>
<dbReference type="SMART" id="SM00028">
    <property type="entry name" value="TPR"/>
    <property type="match status" value="1"/>
</dbReference>
<dbReference type="RefSeq" id="WP_136852375.1">
    <property type="nucleotide sequence ID" value="NZ_SWCI01000003.1"/>
</dbReference>
<keyword evidence="6" id="KW-1185">Reference proteome</keyword>
<sequence length="601" mass="66991">MTDFLLLRPGWLLALPLLPLLWFALSHFQRRQQQWQRLVPKHLQRAMLVSPQAQPQPRLWWPWMVAALALIALAGPSWQKQQVPVFQLHQGRVVVMDMSYSMYATDLLPNRLTQARFKAIDLIRRFDEGETALVAFAGDAFALSPMTDDKETLLNLVPNLSPEIMPVPGSDLPSALTLANQLLKDAGYRKGEIILFIDGLNPEHTEEALRLAASYPWTLQVYALGTEAGAPMRASSGELIKSRSGEVVVAQTDLGLLATLAAEGSGQLVTYDNGDDDINRLSQRVSSEETDKDDNRQHTSQWQDMGVYLIPLLLLPAAVSLRRHWLMVLLPLLILPPPGVHAAWWHSPQAEARQLLDQRQFAEAAERLPEGGPRADALYRAGDYRSALSEYRKLPQTAQSLYNQGNALARLQQLQPAMEAYRQALKLQPGLTQARENLALLERLQQQSQQQQDNNQQQEESASQEQGGQGDDPSQEDASASQHDSPESPASALSNSSSTPPRPQEQRSQTPPSEDGGDQEDQQESQAAPPPGDGEAQSPQSPAAGQTAQAQQNGEPQEQPLDLKQLERVQDDPSLLLRNKMKLEYERRRRAGKINEERTQW</sequence>
<feature type="compositionally biased region" description="Low complexity" evidence="2">
    <location>
        <begin position="487"/>
        <end position="499"/>
    </location>
</feature>
<dbReference type="Gene3D" id="3.40.50.410">
    <property type="entry name" value="von Willebrand factor, type A domain"/>
    <property type="match status" value="1"/>
</dbReference>
<dbReference type="Pfam" id="PF13519">
    <property type="entry name" value="VWA_2"/>
    <property type="match status" value="1"/>
</dbReference>
<dbReference type="Gene3D" id="1.25.40.10">
    <property type="entry name" value="Tetratricopeptide repeat domain"/>
    <property type="match status" value="1"/>
</dbReference>
<protein>
    <submittedName>
        <fullName evidence="5">VWA domain-containing protein</fullName>
    </submittedName>
</protein>
<evidence type="ECO:0000256" key="3">
    <source>
        <dbReference type="SAM" id="Phobius"/>
    </source>
</evidence>
<dbReference type="AlphaFoldDB" id="A0A4U1BH75"/>
<dbReference type="InterPro" id="IPR011990">
    <property type="entry name" value="TPR-like_helical_dom_sf"/>
</dbReference>
<name>A0A4U1BH75_9GAMM</name>
<keyword evidence="3" id="KW-1133">Transmembrane helix</keyword>
<evidence type="ECO:0000259" key="4">
    <source>
        <dbReference type="PROSITE" id="PS50234"/>
    </source>
</evidence>
<dbReference type="InterPro" id="IPR002035">
    <property type="entry name" value="VWF_A"/>
</dbReference>
<feature type="region of interest" description="Disordered" evidence="2">
    <location>
        <begin position="445"/>
        <end position="575"/>
    </location>
</feature>
<feature type="compositionally biased region" description="Low complexity" evidence="2">
    <location>
        <begin position="445"/>
        <end position="466"/>
    </location>
</feature>
<reference evidence="5 6" key="1">
    <citation type="submission" date="2019-04" db="EMBL/GenBank/DDBJ databases">
        <authorList>
            <person name="Hwang J.C."/>
        </authorList>
    </citation>
    <scope>NUCLEOTIDE SEQUENCE [LARGE SCALE GENOMIC DNA]</scope>
    <source>
        <strain evidence="5 6">IMCC35001</strain>
    </source>
</reference>
<keyword evidence="1" id="KW-0802">TPR repeat</keyword>
<feature type="repeat" description="TPR" evidence="1">
    <location>
        <begin position="398"/>
        <end position="431"/>
    </location>
</feature>
<dbReference type="OrthoDB" id="9807628at2"/>
<feature type="transmembrane region" description="Helical" evidence="3">
    <location>
        <begin position="6"/>
        <end position="25"/>
    </location>
</feature>
<gene>
    <name evidence="5" type="ORF">FCL40_06605</name>
</gene>
<dbReference type="Proteomes" id="UP000305674">
    <property type="component" value="Unassembled WGS sequence"/>
</dbReference>
<comment type="caution">
    <text evidence="5">The sequence shown here is derived from an EMBL/GenBank/DDBJ whole genome shotgun (WGS) entry which is preliminary data.</text>
</comment>
<proteinExistence type="predicted"/>
<evidence type="ECO:0000313" key="6">
    <source>
        <dbReference type="Proteomes" id="UP000305674"/>
    </source>
</evidence>
<dbReference type="PROSITE" id="PS50005">
    <property type="entry name" value="TPR"/>
    <property type="match status" value="1"/>
</dbReference>
<dbReference type="PROSITE" id="PS50234">
    <property type="entry name" value="VWFA"/>
    <property type="match status" value="1"/>
</dbReference>
<feature type="compositionally biased region" description="Low complexity" evidence="2">
    <location>
        <begin position="536"/>
        <end position="552"/>
    </location>
</feature>
<evidence type="ECO:0000256" key="2">
    <source>
        <dbReference type="SAM" id="MobiDB-lite"/>
    </source>
</evidence>
<dbReference type="PANTHER" id="PTHR22550:SF14">
    <property type="entry name" value="VWFA DOMAIN-CONTAINING PROTEIN"/>
    <property type="match status" value="1"/>
</dbReference>
<dbReference type="EMBL" id="SWCI01000003">
    <property type="protein sequence ID" value="TKB49825.1"/>
    <property type="molecule type" value="Genomic_DNA"/>
</dbReference>
<feature type="transmembrane region" description="Helical" evidence="3">
    <location>
        <begin position="59"/>
        <end position="78"/>
    </location>
</feature>
<evidence type="ECO:0000256" key="1">
    <source>
        <dbReference type="PROSITE-ProRule" id="PRU00339"/>
    </source>
</evidence>
<dbReference type="SUPFAM" id="SSF53300">
    <property type="entry name" value="vWA-like"/>
    <property type="match status" value="1"/>
</dbReference>
<dbReference type="InterPro" id="IPR036465">
    <property type="entry name" value="vWFA_dom_sf"/>
</dbReference>
<feature type="domain" description="VWFA" evidence="4">
    <location>
        <begin position="91"/>
        <end position="285"/>
    </location>
</feature>
<dbReference type="PROSITE" id="PS50293">
    <property type="entry name" value="TPR_REGION"/>
    <property type="match status" value="1"/>
</dbReference>
<organism evidence="5 6">
    <name type="scientific">Ferrimonas sediminicola</name>
    <dbReference type="NCBI Taxonomy" id="2569538"/>
    <lineage>
        <taxon>Bacteria</taxon>
        <taxon>Pseudomonadati</taxon>
        <taxon>Pseudomonadota</taxon>
        <taxon>Gammaproteobacteria</taxon>
        <taxon>Alteromonadales</taxon>
        <taxon>Ferrimonadaceae</taxon>
        <taxon>Ferrimonas</taxon>
    </lineage>
</organism>
<dbReference type="SUPFAM" id="SSF48452">
    <property type="entry name" value="TPR-like"/>
    <property type="match status" value="1"/>
</dbReference>
<keyword evidence="3" id="KW-0812">Transmembrane</keyword>